<dbReference type="InterPro" id="IPR013762">
    <property type="entry name" value="Integrase-like_cat_sf"/>
</dbReference>
<dbReference type="Gene3D" id="1.10.443.10">
    <property type="entry name" value="Intergrase catalytic core"/>
    <property type="match status" value="1"/>
</dbReference>
<dbReference type="GO" id="GO:0003677">
    <property type="term" value="F:DNA binding"/>
    <property type="evidence" value="ECO:0007669"/>
    <property type="project" value="InterPro"/>
</dbReference>
<dbReference type="GO" id="GO:0006310">
    <property type="term" value="P:DNA recombination"/>
    <property type="evidence" value="ECO:0007669"/>
    <property type="project" value="UniProtKB-KW"/>
</dbReference>
<dbReference type="GO" id="GO:0015074">
    <property type="term" value="P:DNA integration"/>
    <property type="evidence" value="ECO:0007669"/>
    <property type="project" value="InterPro"/>
</dbReference>
<gene>
    <name evidence="3" type="ORF">IC776_02740</name>
</gene>
<organism evidence="3 4">
    <name type="scientific">Acinetobacter seifertii</name>
    <dbReference type="NCBI Taxonomy" id="1530123"/>
    <lineage>
        <taxon>Bacteria</taxon>
        <taxon>Pseudomonadati</taxon>
        <taxon>Pseudomonadota</taxon>
        <taxon>Gammaproteobacteria</taxon>
        <taxon>Moraxellales</taxon>
        <taxon>Moraxellaceae</taxon>
        <taxon>Acinetobacter</taxon>
        <taxon>Acinetobacter calcoaceticus/baumannii complex</taxon>
    </lineage>
</organism>
<protein>
    <submittedName>
        <fullName evidence="3">Tyrosine-type recombinase/integrase</fullName>
    </submittedName>
</protein>
<sequence>MGTITKRVTSTGETRYRAQVRIKRNGFADFTESKTFSKKALANEWIKKRESEFETDPDSFFKQSGKVFLTLADALKKYLKEVEGFGRSKRMGIRFLCDWPIGKILIKDLKRQDFTDHTMLRRAGYPEICAEPIQASTALQDLQYLKVVLSHADLVWGEQVNLFELEQAMKGLRNARIITKSERREELYSSEQLQTLTNYFYRRWMQGRTKIPMHLIMWLAIYSCRRESELTELYLNEFNRNKKIWKVFDLKNPNGSKGNNKSFVVSDLCLQVIDELLKPDVRDRMLSLKREPSNVLVPVDAKSYSARWREGIKMCGFDGMRFHDLRHEGITRLAEDGLTIPQIQQVSLHESWESLRRYVNLTHRDYRLDFKKALEIAKKEALN</sequence>
<reference evidence="4" key="1">
    <citation type="submission" date="2020-09" db="EMBL/GenBank/DDBJ databases">
        <title>Clinical and molecular characterization of Acinetobacter seifertii in Taiwan.</title>
        <authorList>
            <person name="Li L.-H."/>
            <person name="Yang Y.-S."/>
            <person name="Sun J.-R."/>
            <person name="Huang T.-W."/>
            <person name="Huang W.-C."/>
            <person name="Wang Y.-C."/>
            <person name="Kuo T.-H."/>
            <person name="Kuo S.-C."/>
            <person name="Chen T.-L."/>
        </authorList>
    </citation>
    <scope>NUCLEOTIDE SEQUENCE [LARGE SCALE GENOMIC DNA]</scope>
    <source>
        <strain evidence="4">AS39</strain>
    </source>
</reference>
<evidence type="ECO:0000313" key="3">
    <source>
        <dbReference type="EMBL" id="QNX72835.1"/>
    </source>
</evidence>
<evidence type="ECO:0000259" key="2">
    <source>
        <dbReference type="PROSITE" id="PS51898"/>
    </source>
</evidence>
<dbReference type="Pfam" id="PF00589">
    <property type="entry name" value="Phage_integrase"/>
    <property type="match status" value="1"/>
</dbReference>
<feature type="domain" description="Tyr recombinase" evidence="2">
    <location>
        <begin position="183"/>
        <end position="379"/>
    </location>
</feature>
<evidence type="ECO:0000256" key="1">
    <source>
        <dbReference type="ARBA" id="ARBA00023172"/>
    </source>
</evidence>
<dbReference type="EMBL" id="CP061646">
    <property type="protein sequence ID" value="QNX72835.1"/>
    <property type="molecule type" value="Genomic_DNA"/>
</dbReference>
<dbReference type="SUPFAM" id="SSF56349">
    <property type="entry name" value="DNA breaking-rejoining enzymes"/>
    <property type="match status" value="1"/>
</dbReference>
<dbReference type="Proteomes" id="UP000516666">
    <property type="component" value="Chromosome"/>
</dbReference>
<accession>A0A7H2V902</accession>
<dbReference type="AlphaFoldDB" id="A0A7H2V902"/>
<reference evidence="3 4" key="2">
    <citation type="submission" date="2020-09" db="EMBL/GenBank/DDBJ databases">
        <authorList>
            <person name="Chen F.-J."/>
            <person name="Lee Y.-T."/>
        </authorList>
    </citation>
    <scope>NUCLEOTIDE SEQUENCE [LARGE SCALE GENOMIC DNA]</scope>
    <source>
        <strain evidence="3 4">AS39</strain>
    </source>
</reference>
<keyword evidence="1" id="KW-0233">DNA recombination</keyword>
<evidence type="ECO:0000313" key="4">
    <source>
        <dbReference type="Proteomes" id="UP000516666"/>
    </source>
</evidence>
<dbReference type="RefSeq" id="WP_191012587.1">
    <property type="nucleotide sequence ID" value="NZ_CP061646.1"/>
</dbReference>
<dbReference type="InterPro" id="IPR011010">
    <property type="entry name" value="DNA_brk_join_enz"/>
</dbReference>
<dbReference type="PROSITE" id="PS51898">
    <property type="entry name" value="TYR_RECOMBINASE"/>
    <property type="match status" value="1"/>
</dbReference>
<name>A0A7H2V902_9GAMM</name>
<dbReference type="InterPro" id="IPR002104">
    <property type="entry name" value="Integrase_catalytic"/>
</dbReference>
<proteinExistence type="predicted"/>